<accession>A0A0J8AWU3</accession>
<protein>
    <submittedName>
        <fullName evidence="1">Uncharacterized protein</fullName>
    </submittedName>
</protein>
<feature type="non-terminal residue" evidence="1">
    <location>
        <position position="220"/>
    </location>
</feature>
<evidence type="ECO:0000313" key="2">
    <source>
        <dbReference type="Proteomes" id="UP000035740"/>
    </source>
</evidence>
<reference evidence="1 2" key="1">
    <citation type="journal article" date="2014" name="Nature">
        <title>The genome of the recently domesticated crop plant sugar beet (Beta vulgaris).</title>
        <authorList>
            <person name="Dohm J.C."/>
            <person name="Minoche A.E."/>
            <person name="Holtgrawe D."/>
            <person name="Capella-Gutierrez S."/>
            <person name="Zakrzewski F."/>
            <person name="Tafer H."/>
            <person name="Rupp O."/>
            <person name="Sorensen T.R."/>
            <person name="Stracke R."/>
            <person name="Reinhardt R."/>
            <person name="Goesmann A."/>
            <person name="Kraft T."/>
            <person name="Schulz B."/>
            <person name="Stadler P.F."/>
            <person name="Schmidt T."/>
            <person name="Gabaldon T."/>
            <person name="Lehrach H."/>
            <person name="Weisshaar B."/>
            <person name="Himmelbauer H."/>
        </authorList>
    </citation>
    <scope>NUCLEOTIDE SEQUENCE [LARGE SCALE GENOMIC DNA]</scope>
    <source>
        <tissue evidence="1">Taproot</tissue>
    </source>
</reference>
<keyword evidence="2" id="KW-1185">Reference proteome</keyword>
<gene>
    <name evidence="1" type="ORF">BVRB_033110</name>
</gene>
<evidence type="ECO:0000313" key="1">
    <source>
        <dbReference type="EMBL" id="KMS93276.1"/>
    </source>
</evidence>
<organism evidence="1 2">
    <name type="scientific">Beta vulgaris subsp. vulgaris</name>
    <name type="common">Beet</name>
    <dbReference type="NCBI Taxonomy" id="3555"/>
    <lineage>
        <taxon>Eukaryota</taxon>
        <taxon>Viridiplantae</taxon>
        <taxon>Streptophyta</taxon>
        <taxon>Embryophyta</taxon>
        <taxon>Tracheophyta</taxon>
        <taxon>Spermatophyta</taxon>
        <taxon>Magnoliopsida</taxon>
        <taxon>eudicotyledons</taxon>
        <taxon>Gunneridae</taxon>
        <taxon>Pentapetalae</taxon>
        <taxon>Caryophyllales</taxon>
        <taxon>Chenopodiaceae</taxon>
        <taxon>Betoideae</taxon>
        <taxon>Beta</taxon>
    </lineage>
</organism>
<proteinExistence type="predicted"/>
<sequence>NGEEFGWIPQAYLELIPDNAAPTPFEIDFRLCVPRPEDRLAVLDFIEGSSLFCEARAHSNVEVYTDVVDQVLRGGRTITATMATLLELDRNRRNFPDLKSLATSVKQLRDRWDEVAKQCQELVKHGAMMLFDNPRMTLSSYQIMQLMTTTTCGSEIIDRLQEEVARCPRYPGFDDLIAATTARQRALAKTKVAKAEEDCQTVFMTLRRPDLRLFKGFIDL</sequence>
<feature type="non-terminal residue" evidence="1">
    <location>
        <position position="1"/>
    </location>
</feature>
<dbReference type="EMBL" id="KQ104694">
    <property type="protein sequence ID" value="KMS93276.1"/>
    <property type="molecule type" value="Genomic_DNA"/>
</dbReference>
<name>A0A0J8AWU3_BETVV</name>
<dbReference type="AlphaFoldDB" id="A0A0J8AWU3"/>
<dbReference type="Proteomes" id="UP000035740">
    <property type="component" value="Unassembled WGS sequence"/>
</dbReference>